<keyword evidence="3" id="KW-1185">Reference proteome</keyword>
<accession>A0A2C9DBD6</accession>
<evidence type="ECO:0000259" key="1">
    <source>
        <dbReference type="Pfam" id="PF13088"/>
    </source>
</evidence>
<protein>
    <submittedName>
        <fullName evidence="2">Putative neuraminidase (Sialidase)</fullName>
    </submittedName>
</protein>
<dbReference type="InterPro" id="IPR036278">
    <property type="entry name" value="Sialidase_sf"/>
</dbReference>
<proteinExistence type="predicted"/>
<dbReference type="Proteomes" id="UP000223606">
    <property type="component" value="Chromosome 1"/>
</dbReference>
<feature type="domain" description="Sialidase" evidence="1">
    <location>
        <begin position="48"/>
        <end position="378"/>
    </location>
</feature>
<dbReference type="EMBL" id="LT960614">
    <property type="protein sequence ID" value="SON57480.1"/>
    <property type="molecule type" value="Genomic_DNA"/>
</dbReference>
<sequence length="398" mass="42973">MSAPATDMTLAMDGVLRPSTVAPGASEAFLPSPCIQNHAANLACLPDGTLACVWFGGSMEGASDISIYMSRLEPGAECWSPAEMMSEDAGRSEQNPILFNAPGGEVWLLFTAQRFGNQDTAIVRRRVSTDNGRTFGPIETFVETPGTFVRQPPVVTASGNILLPIFRCIAPPGGKWGGDLDTSAVLVSSDNGGSWTTVEVPESTGCVHMNIVPAGGDTYLAVYRSRFADHVYASRSADDGLTWSRPEPTDLPNNNSSIQMIALDEGGYAIVYNHSAATDDMERRLNLYDEIEEDGEPEEYAGQSAGVEAPSAPARTAIWGTPRAPMSLAFSGDGLTFHDRLDLETGDGYCLTNNSRDGLNREFSYPSIVETSDGALHVAYTYHRRAIRYRRLPRQTRG</sequence>
<dbReference type="CDD" id="cd15482">
    <property type="entry name" value="Sialidase_non-viral"/>
    <property type="match status" value="1"/>
</dbReference>
<dbReference type="PANTHER" id="PTHR43752:SF2">
    <property type="entry name" value="BNR_ASP-BOX REPEAT FAMILY PROTEIN"/>
    <property type="match status" value="1"/>
</dbReference>
<reference evidence="3" key="1">
    <citation type="submission" date="2017-09" db="EMBL/GenBank/DDBJ databases">
        <title>Genome sequence of Nannocystis excedens DSM 71.</title>
        <authorList>
            <person name="Blom J."/>
        </authorList>
    </citation>
    <scope>NUCLEOTIDE SEQUENCE [LARGE SCALE GENOMIC DNA]</scope>
    <source>
        <strain evidence="3">type strain: E19</strain>
    </source>
</reference>
<evidence type="ECO:0000313" key="3">
    <source>
        <dbReference type="Proteomes" id="UP000223606"/>
    </source>
</evidence>
<dbReference type="Gene3D" id="2.120.10.10">
    <property type="match status" value="1"/>
</dbReference>
<dbReference type="AlphaFoldDB" id="A0A2C9DBD6"/>
<dbReference type="PANTHER" id="PTHR43752">
    <property type="entry name" value="BNR/ASP-BOX REPEAT FAMILY PROTEIN"/>
    <property type="match status" value="1"/>
</dbReference>
<evidence type="ECO:0000313" key="2">
    <source>
        <dbReference type="EMBL" id="SON57480.1"/>
    </source>
</evidence>
<gene>
    <name evidence="2" type="ORF">HDIA_3939</name>
</gene>
<dbReference type="Pfam" id="PF13088">
    <property type="entry name" value="BNR_2"/>
    <property type="match status" value="1"/>
</dbReference>
<dbReference type="InterPro" id="IPR011040">
    <property type="entry name" value="Sialidase"/>
</dbReference>
<organism evidence="2 3">
    <name type="scientific">Hartmannibacter diazotrophicus</name>
    <dbReference type="NCBI Taxonomy" id="1482074"/>
    <lineage>
        <taxon>Bacteria</taxon>
        <taxon>Pseudomonadati</taxon>
        <taxon>Pseudomonadota</taxon>
        <taxon>Alphaproteobacteria</taxon>
        <taxon>Hyphomicrobiales</taxon>
        <taxon>Pleomorphomonadaceae</taxon>
        <taxon>Hartmannibacter</taxon>
    </lineage>
</organism>
<dbReference type="RefSeq" id="WP_425432907.1">
    <property type="nucleotide sequence ID" value="NZ_LT960614.1"/>
</dbReference>
<dbReference type="KEGG" id="hdi:HDIA_3939"/>
<dbReference type="SUPFAM" id="SSF50939">
    <property type="entry name" value="Sialidases"/>
    <property type="match status" value="1"/>
</dbReference>
<name>A0A2C9DBD6_9HYPH</name>